<gene>
    <name evidence="7" type="ORF">DC346_14170</name>
</gene>
<dbReference type="InterPro" id="IPR002312">
    <property type="entry name" value="Asp/Asn-tRNA-synth_IIb"/>
</dbReference>
<name>A0A365PGM7_ACIJU</name>
<dbReference type="PRINTS" id="PR01042">
    <property type="entry name" value="TRNASYNTHASP"/>
</dbReference>
<dbReference type="SUPFAM" id="SSF55681">
    <property type="entry name" value="Class II aaRS and biotin synthetases"/>
    <property type="match status" value="1"/>
</dbReference>
<organism evidence="7 8">
    <name type="scientific">Acinetobacter junii</name>
    <dbReference type="NCBI Taxonomy" id="40215"/>
    <lineage>
        <taxon>Bacteria</taxon>
        <taxon>Pseudomonadati</taxon>
        <taxon>Pseudomonadota</taxon>
        <taxon>Gammaproteobacteria</taxon>
        <taxon>Moraxellales</taxon>
        <taxon>Moraxellaceae</taxon>
        <taxon>Acinetobacter</taxon>
    </lineage>
</organism>
<evidence type="ECO:0000256" key="1">
    <source>
        <dbReference type="ARBA" id="ARBA00022598"/>
    </source>
</evidence>
<keyword evidence="2" id="KW-0547">Nucleotide-binding</keyword>
<evidence type="ECO:0000256" key="5">
    <source>
        <dbReference type="ARBA" id="ARBA00023146"/>
    </source>
</evidence>
<dbReference type="AlphaFoldDB" id="A0A365PGM7"/>
<dbReference type="GO" id="GO:0004812">
    <property type="term" value="F:aminoacyl-tRNA ligase activity"/>
    <property type="evidence" value="ECO:0007669"/>
    <property type="project" value="UniProtKB-KW"/>
</dbReference>
<keyword evidence="5" id="KW-0030">Aminoacyl-tRNA synthetase</keyword>
<reference evidence="7 8" key="1">
    <citation type="submission" date="2018-04" db="EMBL/GenBank/DDBJ databases">
        <title>Acinetobacter junii Genome sequencing and assembly.</title>
        <authorList>
            <person name="Su J."/>
            <person name="Rensing C."/>
            <person name="Mazhar H.S."/>
        </authorList>
    </citation>
    <scope>NUCLEOTIDE SEQUENCE [LARGE SCALE GENOMIC DNA]</scope>
    <source>
        <strain evidence="7 8">SC22</strain>
    </source>
</reference>
<dbReference type="Proteomes" id="UP000253688">
    <property type="component" value="Unassembled WGS sequence"/>
</dbReference>
<evidence type="ECO:0000313" key="7">
    <source>
        <dbReference type="EMBL" id="RBA43789.1"/>
    </source>
</evidence>
<accession>A0A365PGM7</accession>
<dbReference type="InterPro" id="IPR006195">
    <property type="entry name" value="aa-tRNA-synth_II"/>
</dbReference>
<dbReference type="GeneID" id="45416664"/>
<evidence type="ECO:0000256" key="3">
    <source>
        <dbReference type="ARBA" id="ARBA00022840"/>
    </source>
</evidence>
<dbReference type="InterPro" id="IPR004364">
    <property type="entry name" value="Aa-tRNA-synt_II"/>
</dbReference>
<evidence type="ECO:0000313" key="8">
    <source>
        <dbReference type="Proteomes" id="UP000253688"/>
    </source>
</evidence>
<dbReference type="RefSeq" id="WP_004756402.1">
    <property type="nucleotide sequence ID" value="NZ_CP131470.1"/>
</dbReference>
<dbReference type="Pfam" id="PF00152">
    <property type="entry name" value="tRNA-synt_2"/>
    <property type="match status" value="1"/>
</dbReference>
<evidence type="ECO:0000259" key="6">
    <source>
        <dbReference type="PROSITE" id="PS50862"/>
    </source>
</evidence>
<dbReference type="PANTHER" id="PTHR22594">
    <property type="entry name" value="ASPARTYL/LYSYL-TRNA SYNTHETASE"/>
    <property type="match status" value="1"/>
</dbReference>
<evidence type="ECO:0000256" key="2">
    <source>
        <dbReference type="ARBA" id="ARBA00022741"/>
    </source>
</evidence>
<sequence length="411" mass="47426">MQNLRNTQQQLVAAGWIEQIQLLEKGIFNVSIRQNNQIHNWRVDDKDHFLENLPLQSIVQLNGDISEKDPLCTLNVLHTAEPLPIDINQYNYKDLEHRHLGIRNNFFRATAEFRHLVRKYAFEFLDDQNCMLVQTPILTNASCVCSGDVFTFPYYGKQVATLIQSPWMYADALVSGVERVYALNPSFRRETDATGIHLVEIWQLQVDLAWASNDEIMQMEQDLIHFIAEKLKKHTDLYAKAQLGTEHLDQLLKPFARITYDESVTLLNELGYLFDYGNDYTEEHNNAIGKHVKVPYFITDFPMSLKNFWFAHSTDNYDLSPSNDLFSHMGQGEIVGGGTRVSDYEELKANLEYFGHDLDEFAWFVDIRRHGCVPHSGFSIGFDRLVATFMGVNDIRQATLFPRIPQGLLKP</sequence>
<dbReference type="PROSITE" id="PS50862">
    <property type="entry name" value="AA_TRNA_LIGASE_II"/>
    <property type="match status" value="1"/>
</dbReference>
<keyword evidence="1" id="KW-0436">Ligase</keyword>
<comment type="caution">
    <text evidence="7">The sequence shown here is derived from an EMBL/GenBank/DDBJ whole genome shotgun (WGS) entry which is preliminary data.</text>
</comment>
<keyword evidence="4" id="KW-0648">Protein biosynthesis</keyword>
<protein>
    <recommendedName>
        <fullName evidence="6">Aminoacyl-transfer RNA synthetases class-II family profile domain-containing protein</fullName>
    </recommendedName>
</protein>
<dbReference type="GO" id="GO:0006421">
    <property type="term" value="P:asparaginyl-tRNA aminoacylation"/>
    <property type="evidence" value="ECO:0007669"/>
    <property type="project" value="TreeGrafter"/>
</dbReference>
<keyword evidence="3" id="KW-0067">ATP-binding</keyword>
<evidence type="ECO:0000256" key="4">
    <source>
        <dbReference type="ARBA" id="ARBA00022917"/>
    </source>
</evidence>
<dbReference type="PANTHER" id="PTHR22594:SF34">
    <property type="entry name" value="ASPARAGINE--TRNA LIGASE, MITOCHONDRIAL-RELATED"/>
    <property type="match status" value="1"/>
</dbReference>
<dbReference type="EMBL" id="QEWH01000094">
    <property type="protein sequence ID" value="RBA43789.1"/>
    <property type="molecule type" value="Genomic_DNA"/>
</dbReference>
<dbReference type="GO" id="GO:0005524">
    <property type="term" value="F:ATP binding"/>
    <property type="evidence" value="ECO:0007669"/>
    <property type="project" value="UniProtKB-KW"/>
</dbReference>
<proteinExistence type="predicted"/>
<feature type="domain" description="Aminoacyl-transfer RNA synthetases class-II family profile" evidence="6">
    <location>
        <begin position="178"/>
        <end position="402"/>
    </location>
</feature>
<dbReference type="Gene3D" id="3.30.930.10">
    <property type="entry name" value="Bira Bifunctional Protein, Domain 2"/>
    <property type="match status" value="1"/>
</dbReference>
<dbReference type="InterPro" id="IPR045864">
    <property type="entry name" value="aa-tRNA-synth_II/BPL/LPL"/>
</dbReference>